<sequence>MKKLYFLCLMLAISITSAFSQTYSIPHAQIHNAINVDTVQLNNASNNFINVQQVCGFTSSYGNFNNLTAQLQANSTYSLDVGVNTCSSTFYTSVLEAWIDYNRNGIFEQNESILLDNVSSQGTANYTFTVPATALNGWTKMRVMLEKDTTAPLDANNDISVGNILDMSLLINGGLCSPPSNLEVTGITPTSMDLSFTPGQAINFIIEYGPYGFQQGTGTTMNIATTNATLTNLLPNTVYDVCVRSLCAPGDTSTSTCTTAATSGLPLYVNNVIGQCPSFQDITFWGTNLNLTNGQASGLTLPFSFEFQGQVINEVTVGHDGALILGTQTGTIGTDIASSTQNGFFVFNQALSAYTNGVLTDGVYYLTDGFAPNRKFIVQWKNRGYVSSSQNNADRINFEIVLEENTGNCYFIYEDVVFSNPNFDFGKDAEIGVRGPLQNLDISLNDATYLQGNSCVVLEPTICDPIFNLTRQDLSENVIRYTWANTNSSVSIEYGPTGYTPGAGINLNVSGSNQHQFVLGTNGLAAGNTYEVYFNTNCGNASQGPALMDTFTFVDCTPPKIIDADVHTDTLIIALDNSNTNFNYQNHVYYKYVGSPAYTHYVQSNLSWPVITIDSIVDLNLNTPFMLEVCAMRECYSQGQYIDSSAWSCYPTPVPANISTNTSPSSSIPLSVNGVALVTTNQNVSNASISTQLASAIPTGNTLTGWGNQSVNNALWFHFTAPASGNVIIDATGINHLNKSISQPINVANKAAVFSTTDVNNANAFSFIEANDNSMFDTSLVSFDWVLCGLTPGDTYFILYSDDDVTAAGGEFSIRLTDPETLQDIQFEANPGICYTGESMDLTTTLSTYPNEEGFWFSTVPFVNASILNHHLMVQDLQEGFYDISYASNLGCASDTVSTQIELDKLPYAGEPSSQYTMVNCPVDLLIPFPAGDIPTDTGGYWIDPNYNIVPNPDSLVAQVPGQYNYRYVVEGSVCPNDTALLVLLVDPSGNCHASAEEASQISKIEIYPNPSKGIFSILVNSSANKIAYKIYDTKGSSLQGDFIEIPTNETVVIDVQELRPSIYFMEIKQREYTTILKLVIQ</sequence>
<feature type="signal peptide" evidence="3">
    <location>
        <begin position="1"/>
        <end position="20"/>
    </location>
</feature>
<dbReference type="SMART" id="SM00060">
    <property type="entry name" value="FN3"/>
    <property type="match status" value="1"/>
</dbReference>
<dbReference type="AlphaFoldDB" id="A0A1I7B5N0"/>
<feature type="chain" id="PRO_5015003317" evidence="3">
    <location>
        <begin position="21"/>
        <end position="1082"/>
    </location>
</feature>
<dbReference type="RefSeq" id="WP_090250952.1">
    <property type="nucleotide sequence ID" value="NZ_FPAS01000004.1"/>
</dbReference>
<keyword evidence="1 3" id="KW-0732">Signal</keyword>
<dbReference type="InterPro" id="IPR050991">
    <property type="entry name" value="ECM_Regulatory_Proteins"/>
</dbReference>
<dbReference type="Pfam" id="PF18962">
    <property type="entry name" value="Por_Secre_tail"/>
    <property type="match status" value="1"/>
</dbReference>
<dbReference type="PANTHER" id="PTHR46708">
    <property type="entry name" value="TENASCIN"/>
    <property type="match status" value="1"/>
</dbReference>
<dbReference type="InterPro" id="IPR013783">
    <property type="entry name" value="Ig-like_fold"/>
</dbReference>
<evidence type="ECO:0000256" key="1">
    <source>
        <dbReference type="ARBA" id="ARBA00022729"/>
    </source>
</evidence>
<evidence type="ECO:0000256" key="3">
    <source>
        <dbReference type="SAM" id="SignalP"/>
    </source>
</evidence>
<dbReference type="OrthoDB" id="9792152at2"/>
<dbReference type="Proteomes" id="UP000236454">
    <property type="component" value="Unassembled WGS sequence"/>
</dbReference>
<feature type="domain" description="Fibronectin type-III" evidence="4">
    <location>
        <begin position="178"/>
        <end position="265"/>
    </location>
</feature>
<gene>
    <name evidence="5" type="ORF">SAMN05216474_2575</name>
</gene>
<dbReference type="InterPro" id="IPR036116">
    <property type="entry name" value="FN3_sf"/>
</dbReference>
<dbReference type="Pfam" id="PF20009">
    <property type="entry name" value="GEVED"/>
    <property type="match status" value="1"/>
</dbReference>
<dbReference type="STRING" id="477690.SAMN05216474_2575"/>
<dbReference type="Gene3D" id="2.60.40.10">
    <property type="entry name" value="Immunoglobulins"/>
    <property type="match status" value="1"/>
</dbReference>
<dbReference type="PANTHER" id="PTHR46708:SF2">
    <property type="entry name" value="FIBRONECTIN TYPE-III DOMAIN-CONTAINING PROTEIN"/>
    <property type="match status" value="1"/>
</dbReference>
<reference evidence="5 6" key="1">
    <citation type="submission" date="2016-10" db="EMBL/GenBank/DDBJ databases">
        <authorList>
            <person name="de Groot N.N."/>
        </authorList>
    </citation>
    <scope>NUCLEOTIDE SEQUENCE [LARGE SCALE GENOMIC DNA]</scope>
    <source>
        <strain evidence="5 6">CGMCC 1.7005</strain>
    </source>
</reference>
<organism evidence="5 6">
    <name type="scientific">Lishizhenia tianjinensis</name>
    <dbReference type="NCBI Taxonomy" id="477690"/>
    <lineage>
        <taxon>Bacteria</taxon>
        <taxon>Pseudomonadati</taxon>
        <taxon>Bacteroidota</taxon>
        <taxon>Flavobacteriia</taxon>
        <taxon>Flavobacteriales</taxon>
        <taxon>Crocinitomicaceae</taxon>
        <taxon>Lishizhenia</taxon>
    </lineage>
</organism>
<dbReference type="InterPro" id="IPR026444">
    <property type="entry name" value="Secre_tail"/>
</dbReference>
<dbReference type="SUPFAM" id="SSF49265">
    <property type="entry name" value="Fibronectin type III"/>
    <property type="match status" value="1"/>
</dbReference>
<keyword evidence="2" id="KW-0677">Repeat</keyword>
<dbReference type="EMBL" id="FPAS01000004">
    <property type="protein sequence ID" value="SFT82461.1"/>
    <property type="molecule type" value="Genomic_DNA"/>
</dbReference>
<proteinExistence type="predicted"/>
<dbReference type="PROSITE" id="PS50853">
    <property type="entry name" value="FN3"/>
    <property type="match status" value="1"/>
</dbReference>
<keyword evidence="6" id="KW-1185">Reference proteome</keyword>
<accession>A0A1I7B5N0</accession>
<name>A0A1I7B5N0_9FLAO</name>
<dbReference type="CDD" id="cd00063">
    <property type="entry name" value="FN3"/>
    <property type="match status" value="1"/>
</dbReference>
<dbReference type="InterPro" id="IPR003961">
    <property type="entry name" value="FN3_dom"/>
</dbReference>
<evidence type="ECO:0000313" key="5">
    <source>
        <dbReference type="EMBL" id="SFT82461.1"/>
    </source>
</evidence>
<evidence type="ECO:0000256" key="2">
    <source>
        <dbReference type="ARBA" id="ARBA00022737"/>
    </source>
</evidence>
<evidence type="ECO:0000259" key="4">
    <source>
        <dbReference type="PROSITE" id="PS50853"/>
    </source>
</evidence>
<protein>
    <submittedName>
        <fullName evidence="5">Por secretion system C-terminal sorting domain-containing protein</fullName>
    </submittedName>
</protein>
<dbReference type="NCBIfam" id="TIGR04183">
    <property type="entry name" value="Por_Secre_tail"/>
    <property type="match status" value="1"/>
</dbReference>
<dbReference type="Pfam" id="PF00041">
    <property type="entry name" value="fn3"/>
    <property type="match status" value="1"/>
</dbReference>
<dbReference type="InterPro" id="IPR045474">
    <property type="entry name" value="GEVED"/>
</dbReference>
<evidence type="ECO:0000313" key="6">
    <source>
        <dbReference type="Proteomes" id="UP000236454"/>
    </source>
</evidence>